<dbReference type="GeneID" id="85391939"/>
<organism evidence="1 2">
    <name type="scientific">Glomerella acutata</name>
    <name type="common">Colletotrichum acutatum</name>
    <dbReference type="NCBI Taxonomy" id="27357"/>
    <lineage>
        <taxon>Eukaryota</taxon>
        <taxon>Fungi</taxon>
        <taxon>Dikarya</taxon>
        <taxon>Ascomycota</taxon>
        <taxon>Pezizomycotina</taxon>
        <taxon>Sordariomycetes</taxon>
        <taxon>Hypocreomycetidae</taxon>
        <taxon>Glomerellales</taxon>
        <taxon>Glomerellaceae</taxon>
        <taxon>Colletotrichum</taxon>
        <taxon>Colletotrichum acutatum species complex</taxon>
    </lineage>
</organism>
<keyword evidence="2" id="KW-1185">Reference proteome</keyword>
<evidence type="ECO:0000313" key="1">
    <source>
        <dbReference type="EMBL" id="KAK1726041.1"/>
    </source>
</evidence>
<gene>
    <name evidence="1" type="ORF">BDZ83DRAFT_617750</name>
</gene>
<comment type="caution">
    <text evidence="1">The sequence shown here is derived from an EMBL/GenBank/DDBJ whole genome shotgun (WGS) entry which is preliminary data.</text>
</comment>
<dbReference type="EMBL" id="JAHMHS010000036">
    <property type="protein sequence ID" value="KAK1726041.1"/>
    <property type="molecule type" value="Genomic_DNA"/>
</dbReference>
<accession>A0AAD8URJ8</accession>
<dbReference type="Proteomes" id="UP001244207">
    <property type="component" value="Unassembled WGS sequence"/>
</dbReference>
<proteinExistence type="predicted"/>
<dbReference type="RefSeq" id="XP_060366096.1">
    <property type="nucleotide sequence ID" value="XM_060508040.1"/>
</dbReference>
<reference evidence="1" key="1">
    <citation type="submission" date="2021-12" db="EMBL/GenBank/DDBJ databases">
        <title>Comparative genomics, transcriptomics and evolutionary studies reveal genomic signatures of adaptation to plant cell wall in hemibiotrophic fungi.</title>
        <authorList>
            <consortium name="DOE Joint Genome Institute"/>
            <person name="Baroncelli R."/>
            <person name="Diaz J.F."/>
            <person name="Benocci T."/>
            <person name="Peng M."/>
            <person name="Battaglia E."/>
            <person name="Haridas S."/>
            <person name="Andreopoulos W."/>
            <person name="Labutti K."/>
            <person name="Pangilinan J."/>
            <person name="Floch G.L."/>
            <person name="Makela M.R."/>
            <person name="Henrissat B."/>
            <person name="Grigoriev I.V."/>
            <person name="Crouch J.A."/>
            <person name="De Vries R.P."/>
            <person name="Sukno S.A."/>
            <person name="Thon M.R."/>
        </authorList>
    </citation>
    <scope>NUCLEOTIDE SEQUENCE</scope>
    <source>
        <strain evidence="1">CBS 112980</strain>
    </source>
</reference>
<dbReference type="AlphaFoldDB" id="A0AAD8URJ8"/>
<name>A0AAD8URJ8_GLOAC</name>
<evidence type="ECO:0000313" key="2">
    <source>
        <dbReference type="Proteomes" id="UP001244207"/>
    </source>
</evidence>
<sequence length="83" mass="9209">MLFPSLAPWKLIVREIQKCSESGTLRFAASVPLLRRALDDFSRRVKRCIPTSRSAVTQNAPQVPLNRSRAAASATIPNLNSLF</sequence>
<protein>
    <submittedName>
        <fullName evidence="1">Uncharacterized protein</fullName>
    </submittedName>
</protein>